<dbReference type="SUPFAM" id="SSF51445">
    <property type="entry name" value="(Trans)glycosidases"/>
    <property type="match status" value="1"/>
</dbReference>
<comment type="catalytic activity">
    <reaction evidence="1 9">
        <text>Endohydrolysis of (1-&gt;4)-beta-D-xylosidic linkages in xylans.</text>
        <dbReference type="EC" id="3.2.1.8"/>
    </reaction>
</comment>
<evidence type="ECO:0000256" key="9">
    <source>
        <dbReference type="RuleBase" id="RU361174"/>
    </source>
</evidence>
<comment type="pathway">
    <text evidence="2">Glycan degradation; xylan degradation.</text>
</comment>
<dbReference type="RefSeq" id="WP_343132145.1">
    <property type="nucleotide sequence ID" value="NZ_JBCITK010000001.1"/>
</dbReference>
<dbReference type="PANTHER" id="PTHR31490">
    <property type="entry name" value="GLYCOSYL HYDROLASE"/>
    <property type="match status" value="1"/>
</dbReference>
<organism evidence="11 12">
    <name type="scientific">Alkalicoccobacillus gibsonii</name>
    <dbReference type="NCBI Taxonomy" id="79881"/>
    <lineage>
        <taxon>Bacteria</taxon>
        <taxon>Bacillati</taxon>
        <taxon>Bacillota</taxon>
        <taxon>Bacilli</taxon>
        <taxon>Bacillales</taxon>
        <taxon>Bacillaceae</taxon>
        <taxon>Alkalicoccobacillus</taxon>
    </lineage>
</organism>
<protein>
    <recommendedName>
        <fullName evidence="9">Beta-xylanase</fullName>
        <ecNumber evidence="9">3.2.1.8</ecNumber>
    </recommendedName>
</protein>
<dbReference type="InterPro" id="IPR031158">
    <property type="entry name" value="GH10_AS"/>
</dbReference>
<dbReference type="Pfam" id="PF00331">
    <property type="entry name" value="Glyco_hydro_10"/>
    <property type="match status" value="1"/>
</dbReference>
<evidence type="ECO:0000259" key="10">
    <source>
        <dbReference type="PROSITE" id="PS51760"/>
    </source>
</evidence>
<dbReference type="Proteomes" id="UP001418796">
    <property type="component" value="Unassembled WGS sequence"/>
</dbReference>
<dbReference type="PROSITE" id="PS00591">
    <property type="entry name" value="GH10_1"/>
    <property type="match status" value="1"/>
</dbReference>
<accession>A0ABU9VN31</accession>
<evidence type="ECO:0000256" key="3">
    <source>
        <dbReference type="ARBA" id="ARBA00022651"/>
    </source>
</evidence>
<dbReference type="SMART" id="SM00633">
    <property type="entry name" value="Glyco_10"/>
    <property type="match status" value="1"/>
</dbReference>
<keyword evidence="12" id="KW-1185">Reference proteome</keyword>
<evidence type="ECO:0000256" key="4">
    <source>
        <dbReference type="ARBA" id="ARBA00022801"/>
    </source>
</evidence>
<dbReference type="EC" id="3.2.1.8" evidence="9"/>
<dbReference type="PANTHER" id="PTHR31490:SF90">
    <property type="entry name" value="ENDO-1,4-BETA-XYLANASE A"/>
    <property type="match status" value="1"/>
</dbReference>
<gene>
    <name evidence="11" type="ORF">MKY91_18970</name>
</gene>
<evidence type="ECO:0000313" key="12">
    <source>
        <dbReference type="Proteomes" id="UP001418796"/>
    </source>
</evidence>
<reference evidence="11 12" key="1">
    <citation type="submission" date="2024-03" db="EMBL/GenBank/DDBJ databases">
        <title>Bacilli Hybrid Assemblies.</title>
        <authorList>
            <person name="Kovac J."/>
        </authorList>
    </citation>
    <scope>NUCLEOTIDE SEQUENCE [LARGE SCALE GENOMIC DNA]</scope>
    <source>
        <strain evidence="11 12">FSL R7-0666</strain>
    </source>
</reference>
<keyword evidence="7 9" id="KW-0624">Polysaccharide degradation</keyword>
<sequence>MNEYTPSLCNLFAKNFYIGAAVTPFTIKQQEELITTHFNSITAENEMKFVSVHPSEDEYTFEKADTLMAFAKENDMHVRGHTLIWHNQTSDWIFENKDGSTPTRDQLLTRMKTHIHKVMGRYKGEIYAWDVVNEAISDKEDEFLRPSKWLEIIGEDFIAKAFEFAREADPHAQLFYNDYNEVNPIKRDKIFKLVQSLKEQGVPIDGIGLQGHWSIYGPSIDLIREAMKKYASLGVRLHVTELDLSVFDHEDKRTDLTKPTNEMLSLQTERYRDIFQLFLEHRTHLESVTFWGAADDYTWLDHFPVRGRKNWPFLFDENHLPKQSFHEIVKLQQKS</sequence>
<dbReference type="InterPro" id="IPR001000">
    <property type="entry name" value="GH10_dom"/>
</dbReference>
<evidence type="ECO:0000256" key="6">
    <source>
        <dbReference type="ARBA" id="ARBA00023295"/>
    </source>
</evidence>
<keyword evidence="5 9" id="KW-0119">Carbohydrate metabolism</keyword>
<evidence type="ECO:0000256" key="7">
    <source>
        <dbReference type="ARBA" id="ARBA00023326"/>
    </source>
</evidence>
<keyword evidence="3" id="KW-0858">Xylan degradation</keyword>
<evidence type="ECO:0000256" key="1">
    <source>
        <dbReference type="ARBA" id="ARBA00000681"/>
    </source>
</evidence>
<evidence type="ECO:0000256" key="2">
    <source>
        <dbReference type="ARBA" id="ARBA00004851"/>
    </source>
</evidence>
<evidence type="ECO:0000256" key="5">
    <source>
        <dbReference type="ARBA" id="ARBA00023277"/>
    </source>
</evidence>
<comment type="caution">
    <text evidence="11">The sequence shown here is derived from an EMBL/GenBank/DDBJ whole genome shotgun (WGS) entry which is preliminary data.</text>
</comment>
<dbReference type="InterPro" id="IPR017853">
    <property type="entry name" value="GH"/>
</dbReference>
<evidence type="ECO:0000256" key="8">
    <source>
        <dbReference type="PROSITE-ProRule" id="PRU10061"/>
    </source>
</evidence>
<dbReference type="Gene3D" id="3.20.20.80">
    <property type="entry name" value="Glycosidases"/>
    <property type="match status" value="1"/>
</dbReference>
<proteinExistence type="inferred from homology"/>
<feature type="domain" description="GH10" evidence="10">
    <location>
        <begin position="2"/>
        <end position="331"/>
    </location>
</feature>
<feature type="active site" description="Nucleophile" evidence="8">
    <location>
        <position position="241"/>
    </location>
</feature>
<dbReference type="InterPro" id="IPR044846">
    <property type="entry name" value="GH10"/>
</dbReference>
<evidence type="ECO:0000313" key="11">
    <source>
        <dbReference type="EMBL" id="MEN0645249.1"/>
    </source>
</evidence>
<name>A0ABU9VN31_9BACI</name>
<dbReference type="PRINTS" id="PR00134">
    <property type="entry name" value="GLHYDRLASE10"/>
</dbReference>
<dbReference type="EMBL" id="JBCITK010000001">
    <property type="protein sequence ID" value="MEN0645249.1"/>
    <property type="molecule type" value="Genomic_DNA"/>
</dbReference>
<keyword evidence="4 9" id="KW-0378">Hydrolase</keyword>
<dbReference type="PROSITE" id="PS51760">
    <property type="entry name" value="GH10_2"/>
    <property type="match status" value="1"/>
</dbReference>
<comment type="similarity">
    <text evidence="9">Belongs to the glycosyl hydrolase 10 (cellulase F) family.</text>
</comment>
<keyword evidence="6 9" id="KW-0326">Glycosidase</keyword>